<evidence type="ECO:0000313" key="2">
    <source>
        <dbReference type="Proteomes" id="UP000236182"/>
    </source>
</evidence>
<proteinExistence type="predicted"/>
<dbReference type="RefSeq" id="WP_109618065.1">
    <property type="nucleotide sequence ID" value="NZ_PPEI02000001.1"/>
</dbReference>
<dbReference type="AlphaFoldDB" id="A0A316X4A1"/>
<organism evidence="1 2">
    <name type="scientific">Chryseobacterium oncorhynchi</name>
    <dbReference type="NCBI Taxonomy" id="741074"/>
    <lineage>
        <taxon>Bacteria</taxon>
        <taxon>Pseudomonadati</taxon>
        <taxon>Bacteroidota</taxon>
        <taxon>Flavobacteriia</taxon>
        <taxon>Flavobacteriales</taxon>
        <taxon>Weeksellaceae</taxon>
        <taxon>Chryseobacterium group</taxon>
        <taxon>Chryseobacterium</taxon>
    </lineage>
</organism>
<reference evidence="1" key="1">
    <citation type="submission" date="2018-04" db="EMBL/GenBank/DDBJ databases">
        <title>Draft Genome Sequences of Chryseobacterium lactis NCTC11390T isolated from milk, Chryseobacterium oncorhynchi 701B-08T from rainbow trout, and Chryseobacterium viscerum 687B-08T from diseased fish.</title>
        <authorList>
            <person name="Jeong J.-J."/>
            <person name="Lee Y.J."/>
            <person name="Pathiraja D."/>
            <person name="Park B."/>
            <person name="Choi I.-G."/>
            <person name="Kim K.D."/>
        </authorList>
    </citation>
    <scope>NUCLEOTIDE SEQUENCE [LARGE SCALE GENOMIC DNA]</scope>
    <source>
        <strain evidence="1">701B-08</strain>
    </source>
</reference>
<sequence length="620" mass="71162">MEIKFYTDKGVIDLSNVKFSTQEENSMMSQKTLTPFFFPFEIYLDDVFLNTFGDYSSFESKNLETNIPGLLFFEDQTYKAKLEIQTTEGNKLIGQIDFGLEEIPNFEKKLNELPLDSFKVDNIYTHAESIITKQWPSVNYNFPRIFTKKYDQNSNMWNAFDGYYNDSVIDNGLCKFKQNYIAGNGDINNLNIVHPCPHPIYLLKVGFADAGYDLIGDILIDPDLQQRWLFSGTEYFTMKSQTKVGVTASPLDYNTDDPFSYYINGHVIRLRKRTYNKSIGSLPKGNYNIVGAFDFKTFNNSTVELKISVNGVDVYAFKEFFDGGIIRTINLNFSSYFNRDADNVITFYADYVPINPDGSEYNIISFELISDVLTENNSGSEETKVVINANEINLARAVPNITFGDYVNGVKNWFNYDLEVLGAKVIMNKLGDREPDVIQDFQSFEVKEPKRNHLKKKSFLIKFPELDNYSLDSMYYDDKGSKINGSKNKDTNEIEIPGYPLPVLKPKENSVPTAIVKKDADDLIGLVYYDGLVAGQNNSKNIPGCAHPELFDKNFKKWLRQRVRGTEYNWTKIMNAESFVGMNIKKHIFCYNNIHLIVRLNKDKVGDNTYEVEFVTETIN</sequence>
<dbReference type="EMBL" id="PPEI02000001">
    <property type="protein sequence ID" value="PWN67586.1"/>
    <property type="molecule type" value="Genomic_DNA"/>
</dbReference>
<dbReference type="OrthoDB" id="1404327at2"/>
<accession>A0A316X4A1</accession>
<dbReference type="Proteomes" id="UP000236182">
    <property type="component" value="Unassembled WGS sequence"/>
</dbReference>
<evidence type="ECO:0000313" key="1">
    <source>
        <dbReference type="EMBL" id="PWN67586.1"/>
    </source>
</evidence>
<gene>
    <name evidence="1" type="ORF">C1638_003070</name>
</gene>
<name>A0A316X4A1_9FLAO</name>
<protein>
    <submittedName>
        <fullName evidence="1">Uncharacterized protein</fullName>
    </submittedName>
</protein>
<keyword evidence="2" id="KW-1185">Reference proteome</keyword>
<comment type="caution">
    <text evidence="1">The sequence shown here is derived from an EMBL/GenBank/DDBJ whole genome shotgun (WGS) entry which is preliminary data.</text>
</comment>